<dbReference type="GO" id="GO:0016874">
    <property type="term" value="F:ligase activity"/>
    <property type="evidence" value="ECO:0007669"/>
    <property type="project" value="UniProtKB-KW"/>
</dbReference>
<gene>
    <name evidence="7" type="ORF">SAMN02745716_0621</name>
</gene>
<evidence type="ECO:0000313" key="8">
    <source>
        <dbReference type="Proteomes" id="UP000222056"/>
    </source>
</evidence>
<comment type="subcellular location">
    <subcellularLocation>
        <location evidence="1">Membrane</location>
        <topology evidence="1">Multi-pass membrane protein</topology>
    </subcellularLocation>
</comment>
<evidence type="ECO:0000256" key="5">
    <source>
        <dbReference type="SAM" id="Phobius"/>
    </source>
</evidence>
<keyword evidence="2 5" id="KW-0812">Transmembrane</keyword>
<feature type="transmembrane region" description="Helical" evidence="5">
    <location>
        <begin position="409"/>
        <end position="431"/>
    </location>
</feature>
<keyword evidence="4 5" id="KW-0472">Membrane</keyword>
<dbReference type="EMBL" id="FNWJ01000001">
    <property type="protein sequence ID" value="SEH10976.1"/>
    <property type="molecule type" value="Genomic_DNA"/>
</dbReference>
<feature type="transmembrane region" description="Helical" evidence="5">
    <location>
        <begin position="123"/>
        <end position="141"/>
    </location>
</feature>
<dbReference type="InterPro" id="IPR051533">
    <property type="entry name" value="WaaL-like"/>
</dbReference>
<feature type="transmembrane region" description="Helical" evidence="5">
    <location>
        <begin position="264"/>
        <end position="283"/>
    </location>
</feature>
<evidence type="ECO:0000313" key="7">
    <source>
        <dbReference type="EMBL" id="SEH10976.1"/>
    </source>
</evidence>
<dbReference type="RefSeq" id="WP_177169284.1">
    <property type="nucleotide sequence ID" value="NZ_FNWJ01000001.1"/>
</dbReference>
<feature type="transmembrane region" description="Helical" evidence="5">
    <location>
        <begin position="177"/>
        <end position="196"/>
    </location>
</feature>
<feature type="transmembrane region" description="Helical" evidence="5">
    <location>
        <begin position="61"/>
        <end position="80"/>
    </location>
</feature>
<dbReference type="GO" id="GO:0016020">
    <property type="term" value="C:membrane"/>
    <property type="evidence" value="ECO:0007669"/>
    <property type="project" value="UniProtKB-SubCell"/>
</dbReference>
<evidence type="ECO:0000256" key="2">
    <source>
        <dbReference type="ARBA" id="ARBA00022692"/>
    </source>
</evidence>
<evidence type="ECO:0000256" key="1">
    <source>
        <dbReference type="ARBA" id="ARBA00004141"/>
    </source>
</evidence>
<feature type="transmembrane region" description="Helical" evidence="5">
    <location>
        <begin position="7"/>
        <end position="25"/>
    </location>
</feature>
<dbReference type="Proteomes" id="UP000222056">
    <property type="component" value="Unassembled WGS sequence"/>
</dbReference>
<dbReference type="STRING" id="29539.SAMN02745716_0621"/>
<evidence type="ECO:0000259" key="6">
    <source>
        <dbReference type="Pfam" id="PF04932"/>
    </source>
</evidence>
<feature type="transmembrane region" description="Helical" evidence="5">
    <location>
        <begin position="443"/>
        <end position="463"/>
    </location>
</feature>
<sequence>MEHGALAELGAALGAAGCLLALLAYDRKPTLAGLVALAAGEAALGLALLGSSTIERLASPLGAVAAAFGLLTVAAGAFLLSRKPALVAPLALVAAPLRPPLDFGPDHPLLVAVARDGRIGRLLPLYLLLACAALAFAWRLTRGGEAPPLPRPLARPLAVFTALVCLSLFWAADPEAAANHLAFFTIPFATLLCIVGRTPAARSLPKTAAIVAVAATGVFAAIGIWQFATHRLFFYAPNLALSNANTDLFRVTSLFGDPSLYGRHLVLGLCVLLTAVACARLSALRALPLVALLWVGLLFSFSQTSMVSLLVGTLVIAVLLGGRRLRLAAAAIALAAVLVASSYAAFQVANGESVDRVSSDRLGRLERTLDAAAERPLVGVGIASQPRVSKRLAHSDRPTASFASHTAPAAVLAELGVVGLALFIAACAGVWRTLRRLRLRHEPLAIGVASCLVALFVHSLGYSNLIEDPLTWLLVAIPCSWLALPDREARRRERELRRRPTVVGGRL</sequence>
<feature type="transmembrane region" description="Helical" evidence="5">
    <location>
        <begin position="153"/>
        <end position="171"/>
    </location>
</feature>
<reference evidence="8" key="1">
    <citation type="submission" date="2016-10" db="EMBL/GenBank/DDBJ databases">
        <authorList>
            <person name="Varghese N."/>
            <person name="Submissions S."/>
        </authorList>
    </citation>
    <scope>NUCLEOTIDE SEQUENCE [LARGE SCALE GENOMIC DNA]</scope>
    <source>
        <strain evidence="8">ATCC 35263</strain>
    </source>
</reference>
<dbReference type="PANTHER" id="PTHR37422:SF13">
    <property type="entry name" value="LIPOPOLYSACCHARIDE BIOSYNTHESIS PROTEIN PA4999-RELATED"/>
    <property type="match status" value="1"/>
</dbReference>
<keyword evidence="7" id="KW-0436">Ligase</keyword>
<dbReference type="PANTHER" id="PTHR37422">
    <property type="entry name" value="TEICHURONIC ACID BIOSYNTHESIS PROTEIN TUAE"/>
    <property type="match status" value="1"/>
</dbReference>
<feature type="transmembrane region" description="Helical" evidence="5">
    <location>
        <begin position="208"/>
        <end position="228"/>
    </location>
</feature>
<feature type="transmembrane region" description="Helical" evidence="5">
    <location>
        <begin position="289"/>
        <end position="320"/>
    </location>
</feature>
<dbReference type="AlphaFoldDB" id="A0A1H6FJF5"/>
<feature type="transmembrane region" description="Helical" evidence="5">
    <location>
        <begin position="327"/>
        <end position="346"/>
    </location>
</feature>
<evidence type="ECO:0000256" key="3">
    <source>
        <dbReference type="ARBA" id="ARBA00022989"/>
    </source>
</evidence>
<dbReference type="InterPro" id="IPR007016">
    <property type="entry name" value="O-antigen_ligase-rel_domated"/>
</dbReference>
<proteinExistence type="predicted"/>
<feature type="domain" description="O-antigen ligase-related" evidence="6">
    <location>
        <begin position="289"/>
        <end position="424"/>
    </location>
</feature>
<organism evidence="7 8">
    <name type="scientific">Thermoleophilum album</name>
    <dbReference type="NCBI Taxonomy" id="29539"/>
    <lineage>
        <taxon>Bacteria</taxon>
        <taxon>Bacillati</taxon>
        <taxon>Actinomycetota</taxon>
        <taxon>Thermoleophilia</taxon>
        <taxon>Thermoleophilales</taxon>
        <taxon>Thermoleophilaceae</taxon>
        <taxon>Thermoleophilum</taxon>
    </lineage>
</organism>
<dbReference type="Pfam" id="PF04932">
    <property type="entry name" value="Wzy_C"/>
    <property type="match status" value="1"/>
</dbReference>
<keyword evidence="3 5" id="KW-1133">Transmembrane helix</keyword>
<evidence type="ECO:0000256" key="4">
    <source>
        <dbReference type="ARBA" id="ARBA00023136"/>
    </source>
</evidence>
<name>A0A1H6FJF5_THEAL</name>
<protein>
    <submittedName>
        <fullName evidence="7">O-antigen ligase like membrane protein</fullName>
    </submittedName>
</protein>
<accession>A0A1H6FJF5</accession>
<keyword evidence="8" id="KW-1185">Reference proteome</keyword>
<feature type="transmembrane region" description="Helical" evidence="5">
    <location>
        <begin position="31"/>
        <end position="49"/>
    </location>
</feature>